<evidence type="ECO:0000313" key="3">
    <source>
        <dbReference type="Proteomes" id="UP000315901"/>
    </source>
</evidence>
<feature type="transmembrane region" description="Helical" evidence="1">
    <location>
        <begin position="50"/>
        <end position="71"/>
    </location>
</feature>
<reference evidence="2 3" key="1">
    <citation type="submission" date="2019-06" db="EMBL/GenBank/DDBJ databases">
        <title>A novel bacterium of genus Marinomonas, isolated from coastal sand.</title>
        <authorList>
            <person name="Huang H."/>
            <person name="Mo K."/>
            <person name="Hu Y."/>
        </authorList>
    </citation>
    <scope>NUCLEOTIDE SEQUENCE [LARGE SCALE GENOMIC DNA]</scope>
    <source>
        <strain evidence="2 3">HB171799</strain>
    </source>
</reference>
<protein>
    <submittedName>
        <fullName evidence="2">Uncharacterized protein</fullName>
    </submittedName>
</protein>
<dbReference type="EMBL" id="VFRR01000057">
    <property type="protein sequence ID" value="TPE46562.1"/>
    <property type="molecule type" value="Genomic_DNA"/>
</dbReference>
<gene>
    <name evidence="2" type="ORF">FJM67_15920</name>
</gene>
<dbReference type="RefSeq" id="WP_140591416.1">
    <property type="nucleotide sequence ID" value="NZ_VFRR01000057.1"/>
</dbReference>
<evidence type="ECO:0000313" key="2">
    <source>
        <dbReference type="EMBL" id="TPE46562.1"/>
    </source>
</evidence>
<proteinExistence type="predicted"/>
<keyword evidence="1" id="KW-0472">Membrane</keyword>
<keyword evidence="1" id="KW-1133">Transmembrane helix</keyword>
<comment type="caution">
    <text evidence="2">The sequence shown here is derived from an EMBL/GenBank/DDBJ whole genome shotgun (WGS) entry which is preliminary data.</text>
</comment>
<sequence>MDTCKRLSEELVFRRQQASDKLTNIVIDHPILVGQADKTAAWLGIELSDWLTIAGGIISAAVTVFAAWAAVKASSPARRNA</sequence>
<keyword evidence="1" id="KW-0812">Transmembrane</keyword>
<dbReference type="Proteomes" id="UP000315901">
    <property type="component" value="Unassembled WGS sequence"/>
</dbReference>
<keyword evidence="3" id="KW-1185">Reference proteome</keyword>
<evidence type="ECO:0000256" key="1">
    <source>
        <dbReference type="SAM" id="Phobius"/>
    </source>
</evidence>
<dbReference type="AlphaFoldDB" id="A0A501WCL5"/>
<accession>A0A501WCL5</accession>
<organism evidence="2 3">
    <name type="scientific">Maribrevibacterium harenarium</name>
    <dbReference type="NCBI Taxonomy" id="2589817"/>
    <lineage>
        <taxon>Bacteria</taxon>
        <taxon>Pseudomonadati</taxon>
        <taxon>Pseudomonadota</taxon>
        <taxon>Gammaproteobacteria</taxon>
        <taxon>Oceanospirillales</taxon>
        <taxon>Oceanospirillaceae</taxon>
        <taxon>Maribrevibacterium</taxon>
    </lineage>
</organism>
<name>A0A501WCL5_9GAMM</name>